<sequence length="68" mass="7662">CYVKSLETLVLDADQMKFPTPEICKKSTAAVMMYLCSRLEIEYEHPSKFWLKVETANKGLTSSVSDGV</sequence>
<dbReference type="EMBL" id="HACG01015751">
    <property type="protein sequence ID" value="CEK62616.1"/>
    <property type="molecule type" value="Transcribed_RNA"/>
</dbReference>
<accession>A0A0B6Z3Z3</accession>
<dbReference type="AlphaFoldDB" id="A0A0B6Z3Z3"/>
<organism evidence="1">
    <name type="scientific">Arion vulgaris</name>
    <dbReference type="NCBI Taxonomy" id="1028688"/>
    <lineage>
        <taxon>Eukaryota</taxon>
        <taxon>Metazoa</taxon>
        <taxon>Spiralia</taxon>
        <taxon>Lophotrochozoa</taxon>
        <taxon>Mollusca</taxon>
        <taxon>Gastropoda</taxon>
        <taxon>Heterobranchia</taxon>
        <taxon>Euthyneura</taxon>
        <taxon>Panpulmonata</taxon>
        <taxon>Eupulmonata</taxon>
        <taxon>Stylommatophora</taxon>
        <taxon>Helicina</taxon>
        <taxon>Arionoidea</taxon>
        <taxon>Arionidae</taxon>
        <taxon>Arion</taxon>
    </lineage>
</organism>
<name>A0A0B6Z3Z3_9EUPU</name>
<protein>
    <submittedName>
        <fullName evidence="1">Uncharacterized protein</fullName>
    </submittedName>
</protein>
<feature type="non-terminal residue" evidence="1">
    <location>
        <position position="68"/>
    </location>
</feature>
<evidence type="ECO:0000313" key="1">
    <source>
        <dbReference type="EMBL" id="CEK62616.1"/>
    </source>
</evidence>
<gene>
    <name evidence="1" type="primary">ORF45652</name>
</gene>
<reference evidence="1" key="1">
    <citation type="submission" date="2014-12" db="EMBL/GenBank/DDBJ databases">
        <title>Insight into the proteome of Arion vulgaris.</title>
        <authorList>
            <person name="Aradska J."/>
            <person name="Bulat T."/>
            <person name="Smidak R."/>
            <person name="Sarate P."/>
            <person name="Gangsoo J."/>
            <person name="Sialana F."/>
            <person name="Bilban M."/>
            <person name="Lubec G."/>
        </authorList>
    </citation>
    <scope>NUCLEOTIDE SEQUENCE</scope>
    <source>
        <tissue evidence="1">Skin</tissue>
    </source>
</reference>
<feature type="non-terminal residue" evidence="1">
    <location>
        <position position="1"/>
    </location>
</feature>
<proteinExistence type="predicted"/>